<evidence type="ECO:0000256" key="1">
    <source>
        <dbReference type="SAM" id="Phobius"/>
    </source>
</evidence>
<evidence type="ECO:0000313" key="2">
    <source>
        <dbReference type="EMBL" id="TMS39761.1"/>
    </source>
</evidence>
<reference evidence="2 3" key="2">
    <citation type="journal article" date="2019" name="G3 (Bethesda)">
        <title>Hybrid Assembly of the Genome of the Entomopathogenic Nematode Steinernema carpocapsae Identifies the X-Chromosome.</title>
        <authorList>
            <person name="Serra L."/>
            <person name="Macchietto M."/>
            <person name="Macias-Munoz A."/>
            <person name="McGill C.J."/>
            <person name="Rodriguez I.M."/>
            <person name="Rodriguez B."/>
            <person name="Murad R."/>
            <person name="Mortazavi A."/>
        </authorList>
    </citation>
    <scope>NUCLEOTIDE SEQUENCE [LARGE SCALE GENOMIC DNA]</scope>
    <source>
        <strain evidence="2 3">ALL</strain>
    </source>
</reference>
<evidence type="ECO:0000313" key="3">
    <source>
        <dbReference type="Proteomes" id="UP000298663"/>
    </source>
</evidence>
<protein>
    <submittedName>
        <fullName evidence="2">Uncharacterized protein</fullName>
    </submittedName>
</protein>
<sequence length="181" mass="20470">MLLQHHGILSKNSEEPSTTCLTTRIRANECTIVSLRKKRCFCYSTCQTVPHFGTKARRTCKQITLLLVTMKTALIYLLSTGRILQLENLADITFRHFQSPWLLPFRSPTRARSFATAACAVRVVTIKISPALCAALVTLPSGFILPTLFFMSVFRRSEAGREDFHLAGRQVKQLLFFSVLF</sequence>
<name>A0A4U8V1K1_STECR</name>
<feature type="transmembrane region" description="Helical" evidence="1">
    <location>
        <begin position="128"/>
        <end position="151"/>
    </location>
</feature>
<dbReference type="EMBL" id="CM016762">
    <property type="protein sequence ID" value="TMS39761.1"/>
    <property type="molecule type" value="Genomic_DNA"/>
</dbReference>
<organism evidence="2 3">
    <name type="scientific">Steinernema carpocapsae</name>
    <name type="common">Entomopathogenic nematode</name>
    <dbReference type="NCBI Taxonomy" id="34508"/>
    <lineage>
        <taxon>Eukaryota</taxon>
        <taxon>Metazoa</taxon>
        <taxon>Ecdysozoa</taxon>
        <taxon>Nematoda</taxon>
        <taxon>Chromadorea</taxon>
        <taxon>Rhabditida</taxon>
        <taxon>Tylenchina</taxon>
        <taxon>Panagrolaimomorpha</taxon>
        <taxon>Strongyloidoidea</taxon>
        <taxon>Steinernematidae</taxon>
        <taxon>Steinernema</taxon>
    </lineage>
</organism>
<gene>
    <name evidence="2" type="ORF">L596_006242</name>
</gene>
<reference evidence="2 3" key="1">
    <citation type="journal article" date="2015" name="Genome Biol.">
        <title>Comparative genomics of Steinernema reveals deeply conserved gene regulatory networks.</title>
        <authorList>
            <person name="Dillman A.R."/>
            <person name="Macchietto M."/>
            <person name="Porter C.F."/>
            <person name="Rogers A."/>
            <person name="Williams B."/>
            <person name="Antoshechkin I."/>
            <person name="Lee M.M."/>
            <person name="Goodwin Z."/>
            <person name="Lu X."/>
            <person name="Lewis E.E."/>
            <person name="Goodrich-Blair H."/>
            <person name="Stock S.P."/>
            <person name="Adams B.J."/>
            <person name="Sternberg P.W."/>
            <person name="Mortazavi A."/>
        </authorList>
    </citation>
    <scope>NUCLEOTIDE SEQUENCE [LARGE SCALE GENOMIC DNA]</scope>
    <source>
        <strain evidence="2 3">ALL</strain>
    </source>
</reference>
<dbReference type="Proteomes" id="UP000298663">
    <property type="component" value="Chromosome X"/>
</dbReference>
<accession>A0A4U8V1K1</accession>
<keyword evidence="1" id="KW-0472">Membrane</keyword>
<feature type="transmembrane region" description="Helical" evidence="1">
    <location>
        <begin position="63"/>
        <end position="84"/>
    </location>
</feature>
<keyword evidence="3" id="KW-1185">Reference proteome</keyword>
<dbReference type="AlphaFoldDB" id="A0A4U8V1K1"/>
<keyword evidence="1" id="KW-0812">Transmembrane</keyword>
<proteinExistence type="predicted"/>
<keyword evidence="1" id="KW-1133">Transmembrane helix</keyword>